<dbReference type="InterPro" id="IPR036977">
    <property type="entry name" value="DNA_primase_Znf_CHC2"/>
</dbReference>
<keyword evidence="3 12" id="KW-0808">Transferase</keyword>
<dbReference type="GO" id="GO:0006269">
    <property type="term" value="P:DNA replication, synthesis of primer"/>
    <property type="evidence" value="ECO:0007669"/>
    <property type="project" value="UniProtKB-UniRule"/>
</dbReference>
<evidence type="ECO:0000256" key="1">
    <source>
        <dbReference type="ARBA" id="ARBA00022478"/>
    </source>
</evidence>
<evidence type="ECO:0000256" key="3">
    <source>
        <dbReference type="ARBA" id="ARBA00022679"/>
    </source>
</evidence>
<dbReference type="InterPro" id="IPR037068">
    <property type="entry name" value="DNA_primase_core_N_sf"/>
</dbReference>
<dbReference type="PANTHER" id="PTHR30313">
    <property type="entry name" value="DNA PRIMASE"/>
    <property type="match status" value="1"/>
</dbReference>
<comment type="subunit">
    <text evidence="12">Monomer. Interacts with DnaB.</text>
</comment>
<dbReference type="InterPro" id="IPR050219">
    <property type="entry name" value="DnaG_primase"/>
</dbReference>
<keyword evidence="9" id="KW-0460">Magnesium</keyword>
<dbReference type="PANTHER" id="PTHR30313:SF2">
    <property type="entry name" value="DNA PRIMASE"/>
    <property type="match status" value="1"/>
</dbReference>
<dbReference type="NCBIfam" id="TIGR01391">
    <property type="entry name" value="dnaG"/>
    <property type="match status" value="1"/>
</dbReference>
<dbReference type="InterPro" id="IPR006295">
    <property type="entry name" value="DNA_primase_DnaG"/>
</dbReference>
<evidence type="ECO:0000256" key="13">
    <source>
        <dbReference type="PIRNR" id="PIRNR002811"/>
    </source>
</evidence>
<keyword evidence="5 12" id="KW-0235">DNA replication</keyword>
<comment type="caution">
    <text evidence="16">The sequence shown here is derived from an EMBL/GenBank/DDBJ whole genome shotgun (WGS) entry which is preliminary data.</text>
</comment>
<dbReference type="GO" id="GO:1990077">
    <property type="term" value="C:primosome complex"/>
    <property type="evidence" value="ECO:0007669"/>
    <property type="project" value="UniProtKB-KW"/>
</dbReference>
<dbReference type="GO" id="GO:0003677">
    <property type="term" value="F:DNA binding"/>
    <property type="evidence" value="ECO:0007669"/>
    <property type="project" value="UniProtKB-KW"/>
</dbReference>
<evidence type="ECO:0000256" key="12">
    <source>
        <dbReference type="HAMAP-Rule" id="MF_00974"/>
    </source>
</evidence>
<evidence type="ECO:0000313" key="16">
    <source>
        <dbReference type="EMBL" id="PIR85446.1"/>
    </source>
</evidence>
<keyword evidence="1 12" id="KW-0240">DNA-directed RNA polymerase</keyword>
<evidence type="ECO:0000256" key="8">
    <source>
        <dbReference type="ARBA" id="ARBA00022833"/>
    </source>
</evidence>
<dbReference type="Proteomes" id="UP000229315">
    <property type="component" value="Unassembled WGS sequence"/>
</dbReference>
<feature type="domain" description="Toprim" evidence="15">
    <location>
        <begin position="260"/>
        <end position="343"/>
    </location>
</feature>
<dbReference type="InterPro" id="IPR013264">
    <property type="entry name" value="DNAG_N"/>
</dbReference>
<evidence type="ECO:0000256" key="6">
    <source>
        <dbReference type="ARBA" id="ARBA00022723"/>
    </source>
</evidence>
<protein>
    <recommendedName>
        <fullName evidence="12 13">DNA primase</fullName>
        <ecNumber evidence="12">2.7.7.101</ecNumber>
    </recommendedName>
</protein>
<comment type="catalytic activity">
    <reaction evidence="12">
        <text>ssDNA + n NTP = ssDNA/pppN(pN)n-1 hybrid + (n-1) diphosphate.</text>
        <dbReference type="EC" id="2.7.7.101"/>
    </reaction>
</comment>
<dbReference type="InterPro" id="IPR006171">
    <property type="entry name" value="TOPRIM_dom"/>
</dbReference>
<evidence type="ECO:0000256" key="9">
    <source>
        <dbReference type="ARBA" id="ARBA00022842"/>
    </source>
</evidence>
<organism evidence="16 17">
    <name type="scientific">Candidatus Kaiserbacteria bacterium CG10_big_fil_rev_8_21_14_0_10_45_20</name>
    <dbReference type="NCBI Taxonomy" id="1974607"/>
    <lineage>
        <taxon>Bacteria</taxon>
        <taxon>Candidatus Kaiseribacteriota</taxon>
    </lineage>
</organism>
<dbReference type="GO" id="GO:0000428">
    <property type="term" value="C:DNA-directed RNA polymerase complex"/>
    <property type="evidence" value="ECO:0007669"/>
    <property type="project" value="UniProtKB-KW"/>
</dbReference>
<dbReference type="GO" id="GO:0008270">
    <property type="term" value="F:zinc ion binding"/>
    <property type="evidence" value="ECO:0007669"/>
    <property type="project" value="UniProtKB-KW"/>
</dbReference>
<dbReference type="InterPro" id="IPR034151">
    <property type="entry name" value="TOPRIM_DnaG_bac"/>
</dbReference>
<reference evidence="17" key="1">
    <citation type="submission" date="2017-09" db="EMBL/GenBank/DDBJ databases">
        <title>Depth-based differentiation of microbial function through sediment-hosted aquifers and enrichment of novel symbionts in the deep terrestrial subsurface.</title>
        <authorList>
            <person name="Probst A.J."/>
            <person name="Ladd B."/>
            <person name="Jarett J.K."/>
            <person name="Geller-Mcgrath D.E."/>
            <person name="Sieber C.M.K."/>
            <person name="Emerson J.B."/>
            <person name="Anantharaman K."/>
            <person name="Thomas B.C."/>
            <person name="Malmstrom R."/>
            <person name="Stieglmeier M."/>
            <person name="Klingl A."/>
            <person name="Woyke T."/>
            <person name="Ryan C.M."/>
            <person name="Banfield J.F."/>
        </authorList>
    </citation>
    <scope>NUCLEOTIDE SEQUENCE [LARGE SCALE GENOMIC DNA]</scope>
</reference>
<dbReference type="Pfam" id="PF08275">
    <property type="entry name" value="DNAG_N"/>
    <property type="match status" value="1"/>
</dbReference>
<gene>
    <name evidence="12" type="primary">dnaG</name>
    <name evidence="16" type="ORF">COU15_00725</name>
</gene>
<dbReference type="AlphaFoldDB" id="A0A2H0UIC8"/>
<comment type="function">
    <text evidence="12 13">RNA polymerase that catalyzes the synthesis of short RNA molecules used as primers for DNA polymerase during DNA replication.</text>
</comment>
<proteinExistence type="inferred from homology"/>
<evidence type="ECO:0000256" key="10">
    <source>
        <dbReference type="ARBA" id="ARBA00023125"/>
    </source>
</evidence>
<keyword evidence="11 12" id="KW-0804">Transcription</keyword>
<dbReference type="HAMAP" id="MF_00974">
    <property type="entry name" value="DNA_primase_DnaG"/>
    <property type="match status" value="1"/>
</dbReference>
<feature type="region of interest" description="Disordered" evidence="14">
    <location>
        <begin position="171"/>
        <end position="190"/>
    </location>
</feature>
<evidence type="ECO:0000256" key="14">
    <source>
        <dbReference type="SAM" id="MobiDB-lite"/>
    </source>
</evidence>
<dbReference type="InterPro" id="IPR030846">
    <property type="entry name" value="DnaG_bac"/>
</dbReference>
<keyword evidence="7" id="KW-0863">Zinc-finger</keyword>
<feature type="compositionally biased region" description="Basic and acidic residues" evidence="14">
    <location>
        <begin position="174"/>
        <end position="190"/>
    </location>
</feature>
<dbReference type="SUPFAM" id="SSF56731">
    <property type="entry name" value="DNA primase core"/>
    <property type="match status" value="1"/>
</dbReference>
<dbReference type="PIRSF" id="PIRSF002811">
    <property type="entry name" value="DnaG"/>
    <property type="match status" value="1"/>
</dbReference>
<comment type="cofactor">
    <cofactor evidence="13">
        <name>Zn(2+)</name>
        <dbReference type="ChEBI" id="CHEBI:29105"/>
    </cofactor>
    <text evidence="13">Binds 1 zinc ion per monomer.</text>
</comment>
<dbReference type="SMART" id="SM00400">
    <property type="entry name" value="ZnF_CHCC"/>
    <property type="match status" value="1"/>
</dbReference>
<evidence type="ECO:0000256" key="11">
    <source>
        <dbReference type="ARBA" id="ARBA00023163"/>
    </source>
</evidence>
<dbReference type="PROSITE" id="PS50880">
    <property type="entry name" value="TOPRIM"/>
    <property type="match status" value="1"/>
</dbReference>
<name>A0A2H0UIC8_9BACT</name>
<dbReference type="SUPFAM" id="SSF57783">
    <property type="entry name" value="Zinc beta-ribbon"/>
    <property type="match status" value="1"/>
</dbReference>
<dbReference type="Gene3D" id="3.40.1360.10">
    <property type="match status" value="1"/>
</dbReference>
<comment type="similarity">
    <text evidence="12 13">Belongs to the DnaG primase family.</text>
</comment>
<evidence type="ECO:0000313" key="17">
    <source>
        <dbReference type="Proteomes" id="UP000229315"/>
    </source>
</evidence>
<dbReference type="CDD" id="cd03364">
    <property type="entry name" value="TOPRIM_DnaG_primases"/>
    <property type="match status" value="1"/>
</dbReference>
<dbReference type="SMART" id="SM00493">
    <property type="entry name" value="TOPRIM"/>
    <property type="match status" value="1"/>
</dbReference>
<keyword evidence="2 12" id="KW-0639">Primosome</keyword>
<dbReference type="Pfam" id="PF01807">
    <property type="entry name" value="Zn_ribbon_DnaG"/>
    <property type="match status" value="1"/>
</dbReference>
<keyword evidence="8 13" id="KW-0862">Zinc</keyword>
<evidence type="ECO:0000256" key="7">
    <source>
        <dbReference type="ARBA" id="ARBA00022771"/>
    </source>
</evidence>
<accession>A0A2H0UIC8</accession>
<dbReference type="FunFam" id="3.90.580.10:FF:000001">
    <property type="entry name" value="DNA primase"/>
    <property type="match status" value="1"/>
</dbReference>
<evidence type="ECO:0000256" key="5">
    <source>
        <dbReference type="ARBA" id="ARBA00022705"/>
    </source>
</evidence>
<dbReference type="EMBL" id="PFBH01000003">
    <property type="protein sequence ID" value="PIR85446.1"/>
    <property type="molecule type" value="Genomic_DNA"/>
</dbReference>
<evidence type="ECO:0000256" key="4">
    <source>
        <dbReference type="ARBA" id="ARBA00022695"/>
    </source>
</evidence>
<dbReference type="EC" id="2.7.7.101" evidence="12"/>
<keyword evidence="10 12" id="KW-0238">DNA-binding</keyword>
<evidence type="ECO:0000256" key="2">
    <source>
        <dbReference type="ARBA" id="ARBA00022515"/>
    </source>
</evidence>
<dbReference type="InterPro" id="IPR002694">
    <property type="entry name" value="Znf_CHC2"/>
</dbReference>
<sequence length="577" mass="64257">MNDTVQTIKDKLNIVDVVSPYVKLTKAGKYYRGLSPFNKEKSPSFFVTPDRGLYHCFSSGKGGDMFTFIEEMEGVDFKGALKILADKAGVTVAYEKPENRNRRDKVYALLEDATVLFGTALQKKEDACKYLLARGIKKETAALFRVGYAPNEWRALSDALRHKGYTDEEIEEAGLSKKPEATEGKTEESAKRTYDRFRGRIMFPIRDVSGRVVGFSGRIFEEDPKHPGAKYINSPETPVFNKSRILFGVDIAKEGIRKYGFSILVEGQIDLLMAHQAGYVNAVALSGTSFTEEQATLLARYSPNLVIAFDGDRAGVSAAGRAAEIALKKGLNVKIAPIPAGEDPADIINRDVHVWKDVVKNALHIVDFYLAYLKDLGYDDRRFKLEVSKIVLPYLVAIPNEIDRSHFIHRVAEALETTDDIVLAEVKKIKTNPTPAVSGDREVTVAPVSVFESKGEMVERLLVGLVEALKDADAHALSEEVKSAIESVSAEGRLTEILSTPEEERKSLIEADLFLERHTDTKELKTAIDELVGILKRENAREKYRRNMALLRVAEKEGKKDEVEVLLKAIATLAREI</sequence>
<dbReference type="GO" id="GO:0003899">
    <property type="term" value="F:DNA-directed RNA polymerase activity"/>
    <property type="evidence" value="ECO:0007669"/>
    <property type="project" value="UniProtKB-UniRule"/>
</dbReference>
<keyword evidence="6 13" id="KW-0479">Metal-binding</keyword>
<dbReference type="Gene3D" id="3.90.980.10">
    <property type="entry name" value="DNA primase, catalytic core, N-terminal domain"/>
    <property type="match status" value="1"/>
</dbReference>
<evidence type="ECO:0000259" key="15">
    <source>
        <dbReference type="PROSITE" id="PS50880"/>
    </source>
</evidence>
<comment type="caution">
    <text evidence="12">Lacks conserved residue(s) required for the propagation of feature annotation.</text>
</comment>
<keyword evidence="4 12" id="KW-0548">Nucleotidyltransferase</keyword>
<dbReference type="Pfam" id="PF13155">
    <property type="entry name" value="Toprim_2"/>
    <property type="match status" value="1"/>
</dbReference>
<dbReference type="Gene3D" id="3.90.580.10">
    <property type="entry name" value="Zinc finger, CHC2-type domain"/>
    <property type="match status" value="1"/>
</dbReference>
<dbReference type="GO" id="GO:0005737">
    <property type="term" value="C:cytoplasm"/>
    <property type="evidence" value="ECO:0007669"/>
    <property type="project" value="TreeGrafter"/>
</dbReference>